<keyword evidence="1" id="KW-0732">Signal</keyword>
<proteinExistence type="predicted"/>
<dbReference type="EMBL" id="JANCMU010000002">
    <property type="protein sequence ID" value="MDG4945818.1"/>
    <property type="molecule type" value="Genomic_DNA"/>
</dbReference>
<comment type="caution">
    <text evidence="3">The sequence shown here is derived from an EMBL/GenBank/DDBJ whole genome shotgun (WGS) entry which is preliminary data.</text>
</comment>
<keyword evidence="4" id="KW-1185">Reference proteome</keyword>
<feature type="signal peptide" evidence="1">
    <location>
        <begin position="1"/>
        <end position="19"/>
    </location>
</feature>
<sequence>MNKLLLSLCLSFLFTMVWAQHEFQPGYVVKNGQRIDCLIKNEGWFRAPEVISYKFENQDKINMAPANEFDGFYIEDTKYKYVSRHFQPLYNKPATDMYLLVLVEGKASLYQFNSASGEKYYYEAEDGKLKELEYKSKIEGSKLREEFGFRGQIFQDLECEDITKAMLQSLEYQKKKLVNVFNTYNECSNAEYTDYTKFKNKGDFNLYLMAGTSLFTTSTSAKGNETEVSAPSNIPLMGALEIEYTLPINNNKFSVFTGVSYSQNKVEGTLKSKVKVPSTGLYLTNNYDYDVAYDLLSIPVGVRLSMFADPNHSFYINPGFTYNFIMSEEEFNFAHFDNNETKNSSYLDHGIGFFAGIGYRFKSKFGAEIRYTPANVVYIRELKPSSNAVVVMLSYKIF</sequence>
<name>A0A9X4MVV3_9FLAO</name>
<dbReference type="InterPro" id="IPR025665">
    <property type="entry name" value="Beta-barrel_OMP_2"/>
</dbReference>
<dbReference type="Proteomes" id="UP001152599">
    <property type="component" value="Unassembled WGS sequence"/>
</dbReference>
<dbReference type="RefSeq" id="WP_304420375.1">
    <property type="nucleotide sequence ID" value="NZ_JANCMU010000002.1"/>
</dbReference>
<evidence type="ECO:0000259" key="2">
    <source>
        <dbReference type="Pfam" id="PF13568"/>
    </source>
</evidence>
<evidence type="ECO:0000256" key="1">
    <source>
        <dbReference type="SAM" id="SignalP"/>
    </source>
</evidence>
<reference evidence="3" key="1">
    <citation type="submission" date="2022-07" db="EMBL/GenBank/DDBJ databases">
        <title>Description and genome-wide analysis of Profundicola chukchiensis gen. nov., sp. nov., marine bacteria isolated from bottom sediments of the Chukchi Sea.</title>
        <authorList>
            <person name="Romanenko L."/>
            <person name="Otstavnykh N."/>
            <person name="Kurilenko V."/>
            <person name="Eremeev V."/>
            <person name="Velansky P."/>
            <person name="Mikhailov V."/>
            <person name="Isaeva M."/>
        </authorList>
    </citation>
    <scope>NUCLEOTIDE SEQUENCE</scope>
    <source>
        <strain evidence="3">KMM 9713</strain>
    </source>
</reference>
<evidence type="ECO:0000313" key="4">
    <source>
        <dbReference type="Proteomes" id="UP001152599"/>
    </source>
</evidence>
<dbReference type="AlphaFoldDB" id="A0A9X4MVV3"/>
<protein>
    <submittedName>
        <fullName evidence="3">PorT family protein</fullName>
    </submittedName>
</protein>
<organism evidence="3 4">
    <name type="scientific">Profundicola chukchiensis</name>
    <dbReference type="NCBI Taxonomy" id="2961959"/>
    <lineage>
        <taxon>Bacteria</taxon>
        <taxon>Pseudomonadati</taxon>
        <taxon>Bacteroidota</taxon>
        <taxon>Flavobacteriia</taxon>
        <taxon>Flavobacteriales</taxon>
        <taxon>Weeksellaceae</taxon>
        <taxon>Profundicola</taxon>
    </lineage>
</organism>
<dbReference type="Pfam" id="PF13568">
    <property type="entry name" value="OMP_b-brl_2"/>
    <property type="match status" value="1"/>
</dbReference>
<gene>
    <name evidence="3" type="ORF">NMK71_05280</name>
</gene>
<evidence type="ECO:0000313" key="3">
    <source>
        <dbReference type="EMBL" id="MDG4945818.1"/>
    </source>
</evidence>
<feature type="chain" id="PRO_5040871904" evidence="1">
    <location>
        <begin position="20"/>
        <end position="398"/>
    </location>
</feature>
<feature type="domain" description="Outer membrane protein beta-barrel" evidence="2">
    <location>
        <begin position="210"/>
        <end position="373"/>
    </location>
</feature>
<accession>A0A9X4MVV3</accession>